<evidence type="ECO:0000313" key="2">
    <source>
        <dbReference type="EMBL" id="ESO98793.1"/>
    </source>
</evidence>
<dbReference type="OrthoDB" id="7462788at2759"/>
<dbReference type="KEGG" id="lgi:LOTGIDRAFT_158740"/>
<reference evidence="2 3" key="1">
    <citation type="journal article" date="2013" name="Nature">
        <title>Insights into bilaterian evolution from three spiralian genomes.</title>
        <authorList>
            <person name="Simakov O."/>
            <person name="Marletaz F."/>
            <person name="Cho S.J."/>
            <person name="Edsinger-Gonzales E."/>
            <person name="Havlak P."/>
            <person name="Hellsten U."/>
            <person name="Kuo D.H."/>
            <person name="Larsson T."/>
            <person name="Lv J."/>
            <person name="Arendt D."/>
            <person name="Savage R."/>
            <person name="Osoegawa K."/>
            <person name="de Jong P."/>
            <person name="Grimwood J."/>
            <person name="Chapman J.A."/>
            <person name="Shapiro H."/>
            <person name="Aerts A."/>
            <person name="Otillar R.P."/>
            <person name="Terry A.Y."/>
            <person name="Boore J.L."/>
            <person name="Grigoriev I.V."/>
            <person name="Lindberg D.R."/>
            <person name="Seaver E.C."/>
            <person name="Weisblat D.A."/>
            <person name="Putnam N.H."/>
            <person name="Rokhsar D.S."/>
        </authorList>
    </citation>
    <scope>NUCLEOTIDE SEQUENCE [LARGE SCALE GENOMIC DNA]</scope>
</reference>
<feature type="non-terminal residue" evidence="2">
    <location>
        <position position="131"/>
    </location>
</feature>
<accession>V4A4E5</accession>
<gene>
    <name evidence="2" type="ORF">LOTGIDRAFT_158740</name>
</gene>
<sequence length="131" mass="13926">MPNEYNQNGKGLEQQFAGLDINSGRPGGRGQGNWGVQQYPGHNNAYRPNNRYPGPEQMIFLQGGPPQNVQRYVPPHMRSSGGPPQQPPMFNQAPPDTRGGGWGGNDPATGGGYPGGYQPRGGYSGGYNSGP</sequence>
<dbReference type="CTD" id="20237862"/>
<dbReference type="Proteomes" id="UP000030746">
    <property type="component" value="Unassembled WGS sequence"/>
</dbReference>
<name>V4A4E5_LOTGI</name>
<dbReference type="AlphaFoldDB" id="V4A4E5"/>
<proteinExistence type="predicted"/>
<dbReference type="RefSeq" id="XP_009050429.1">
    <property type="nucleotide sequence ID" value="XM_009052181.1"/>
</dbReference>
<keyword evidence="3" id="KW-1185">Reference proteome</keyword>
<evidence type="ECO:0000256" key="1">
    <source>
        <dbReference type="SAM" id="MobiDB-lite"/>
    </source>
</evidence>
<evidence type="ECO:0000313" key="3">
    <source>
        <dbReference type="Proteomes" id="UP000030746"/>
    </source>
</evidence>
<feature type="region of interest" description="Disordered" evidence="1">
    <location>
        <begin position="1"/>
        <end position="131"/>
    </location>
</feature>
<protein>
    <submittedName>
        <fullName evidence="2">Uncharacterized protein</fullName>
    </submittedName>
</protein>
<dbReference type="HOGENOM" id="CLU_1932800_0_0_1"/>
<feature type="compositionally biased region" description="Gly residues" evidence="1">
    <location>
        <begin position="98"/>
        <end position="131"/>
    </location>
</feature>
<dbReference type="GeneID" id="20237862"/>
<organism evidence="2 3">
    <name type="scientific">Lottia gigantea</name>
    <name type="common">Giant owl limpet</name>
    <dbReference type="NCBI Taxonomy" id="225164"/>
    <lineage>
        <taxon>Eukaryota</taxon>
        <taxon>Metazoa</taxon>
        <taxon>Spiralia</taxon>
        <taxon>Lophotrochozoa</taxon>
        <taxon>Mollusca</taxon>
        <taxon>Gastropoda</taxon>
        <taxon>Patellogastropoda</taxon>
        <taxon>Lottioidea</taxon>
        <taxon>Lottiidae</taxon>
        <taxon>Lottia</taxon>
    </lineage>
</organism>
<dbReference type="EMBL" id="KB201205">
    <property type="protein sequence ID" value="ESO98793.1"/>
    <property type="molecule type" value="Genomic_DNA"/>
</dbReference>